<feature type="transmembrane region" description="Helical" evidence="12">
    <location>
        <begin position="99"/>
        <end position="116"/>
    </location>
</feature>
<dbReference type="PANTHER" id="PTHR11537:SF254">
    <property type="entry name" value="POTASSIUM VOLTAGE-GATED CHANNEL PROTEIN SHAB"/>
    <property type="match status" value="1"/>
</dbReference>
<evidence type="ECO:0000256" key="10">
    <source>
        <dbReference type="ARBA" id="ARBA00023136"/>
    </source>
</evidence>
<dbReference type="GO" id="GO:0008076">
    <property type="term" value="C:voltage-gated potassium channel complex"/>
    <property type="evidence" value="ECO:0007669"/>
    <property type="project" value="InterPro"/>
</dbReference>
<dbReference type="GO" id="GO:0001508">
    <property type="term" value="P:action potential"/>
    <property type="evidence" value="ECO:0007669"/>
    <property type="project" value="TreeGrafter"/>
</dbReference>
<evidence type="ECO:0000256" key="1">
    <source>
        <dbReference type="ARBA" id="ARBA00004141"/>
    </source>
</evidence>
<evidence type="ECO:0000259" key="13">
    <source>
        <dbReference type="Pfam" id="PF00520"/>
    </source>
</evidence>
<name>A0A401U9V7_9BACT</name>
<evidence type="ECO:0000256" key="12">
    <source>
        <dbReference type="SAM" id="Phobius"/>
    </source>
</evidence>
<evidence type="ECO:0000313" key="14">
    <source>
        <dbReference type="EMBL" id="GCC51669.1"/>
    </source>
</evidence>
<keyword evidence="6" id="KW-0851">Voltage-gated channel</keyword>
<evidence type="ECO:0000256" key="11">
    <source>
        <dbReference type="ARBA" id="ARBA00023303"/>
    </source>
</evidence>
<dbReference type="GO" id="GO:0005249">
    <property type="term" value="F:voltage-gated potassium channel activity"/>
    <property type="evidence" value="ECO:0007669"/>
    <property type="project" value="InterPro"/>
</dbReference>
<feature type="transmembrane region" description="Helical" evidence="12">
    <location>
        <begin position="189"/>
        <end position="205"/>
    </location>
</feature>
<protein>
    <submittedName>
        <fullName evidence="14">Ion transporter</fullName>
    </submittedName>
</protein>
<evidence type="ECO:0000256" key="7">
    <source>
        <dbReference type="ARBA" id="ARBA00022958"/>
    </source>
</evidence>
<feature type="transmembrane region" description="Helical" evidence="12">
    <location>
        <begin position="217"/>
        <end position="241"/>
    </location>
</feature>
<dbReference type="SUPFAM" id="SSF81324">
    <property type="entry name" value="Voltage-gated potassium channels"/>
    <property type="match status" value="1"/>
</dbReference>
<keyword evidence="8 12" id="KW-1133">Transmembrane helix</keyword>
<keyword evidence="11" id="KW-0407">Ion channel</keyword>
<comment type="subcellular location">
    <subcellularLocation>
        <location evidence="1">Membrane</location>
        <topology evidence="1">Multi-pass membrane protein</topology>
    </subcellularLocation>
</comment>
<sequence>MSFRKRVFEQLEPAVSGLRSARIIEYFFIGLIICNIAAIQLETVPRFYERYQRFFDNFEIFSVVIFSIEYVLRIWTITEMLRYKNPMKGRFRYIMSRSGLIDLFSILPFYLNFLPIDLRWLRIFRLFRLLRMLKIARYLSALNLIFAVIKDRREQLMVVIMFIFFLLVIIATVMFYVEGPAQPEVFSSIPATMWWGIATLTTVGYGDMVPITALGKFLAGIIAIIGVGMYALPAGILSAGISDHLNSHRTNKEKRCPHCGKDL</sequence>
<gene>
    <name evidence="14" type="ORF">SanaruYs_18970</name>
</gene>
<dbReference type="PANTHER" id="PTHR11537">
    <property type="entry name" value="VOLTAGE-GATED POTASSIUM CHANNEL"/>
    <property type="match status" value="1"/>
</dbReference>
<keyword evidence="4 12" id="KW-0812">Transmembrane</keyword>
<feature type="transmembrane region" description="Helical" evidence="12">
    <location>
        <begin position="128"/>
        <end position="149"/>
    </location>
</feature>
<evidence type="ECO:0000256" key="4">
    <source>
        <dbReference type="ARBA" id="ARBA00022692"/>
    </source>
</evidence>
<keyword evidence="7" id="KW-0630">Potassium</keyword>
<dbReference type="PRINTS" id="PR00169">
    <property type="entry name" value="KCHANNEL"/>
</dbReference>
<dbReference type="InterPro" id="IPR028325">
    <property type="entry name" value="VG_K_chnl"/>
</dbReference>
<dbReference type="OrthoDB" id="9799090at2"/>
<dbReference type="Gene3D" id="1.10.287.70">
    <property type="match status" value="1"/>
</dbReference>
<dbReference type="Proteomes" id="UP000288227">
    <property type="component" value="Unassembled WGS sequence"/>
</dbReference>
<proteinExistence type="predicted"/>
<feature type="transmembrane region" description="Helical" evidence="12">
    <location>
        <begin position="60"/>
        <end position="78"/>
    </location>
</feature>
<keyword evidence="2" id="KW-0813">Transport</keyword>
<dbReference type="EMBL" id="BHXQ01000003">
    <property type="protein sequence ID" value="GCC51669.1"/>
    <property type="molecule type" value="Genomic_DNA"/>
</dbReference>
<keyword evidence="5" id="KW-0631">Potassium channel</keyword>
<dbReference type="Pfam" id="PF00520">
    <property type="entry name" value="Ion_trans"/>
    <property type="match status" value="1"/>
</dbReference>
<evidence type="ECO:0000256" key="9">
    <source>
        <dbReference type="ARBA" id="ARBA00023065"/>
    </source>
</evidence>
<reference evidence="14 15" key="1">
    <citation type="submission" date="2018-11" db="EMBL/GenBank/DDBJ databases">
        <title>Chryseotalea sanarue gen. nov., sp., nov., a member of the family Cytophagaceae, isolated from a brackish lake in Hamamatsu Japan.</title>
        <authorList>
            <person name="Maejima Y."/>
            <person name="Iino T."/>
            <person name="Muraguchi Y."/>
            <person name="Fukuda K."/>
            <person name="Ohkuma M."/>
            <person name="Moriuchi R."/>
            <person name="Dohra H."/>
            <person name="Kimbara K."/>
            <person name="Shintani M."/>
        </authorList>
    </citation>
    <scope>NUCLEOTIDE SEQUENCE [LARGE SCALE GENOMIC DNA]</scope>
    <source>
        <strain evidence="14 15">Ys</strain>
    </source>
</reference>
<evidence type="ECO:0000256" key="3">
    <source>
        <dbReference type="ARBA" id="ARBA00022538"/>
    </source>
</evidence>
<feature type="domain" description="Ion transport" evidence="13">
    <location>
        <begin position="22"/>
        <end position="241"/>
    </location>
</feature>
<dbReference type="RefSeq" id="WP_127122323.1">
    <property type="nucleotide sequence ID" value="NZ_BHXQ01000003.1"/>
</dbReference>
<comment type="caution">
    <text evidence="14">The sequence shown here is derived from an EMBL/GenBank/DDBJ whole genome shotgun (WGS) entry which is preliminary data.</text>
</comment>
<evidence type="ECO:0000256" key="6">
    <source>
        <dbReference type="ARBA" id="ARBA00022882"/>
    </source>
</evidence>
<evidence type="ECO:0000313" key="15">
    <source>
        <dbReference type="Proteomes" id="UP000288227"/>
    </source>
</evidence>
<feature type="transmembrane region" description="Helical" evidence="12">
    <location>
        <begin position="21"/>
        <end position="40"/>
    </location>
</feature>
<feature type="transmembrane region" description="Helical" evidence="12">
    <location>
        <begin position="156"/>
        <end position="177"/>
    </location>
</feature>
<dbReference type="AlphaFoldDB" id="A0A401U9V7"/>
<dbReference type="FunFam" id="1.10.287.70:FF:000028">
    <property type="entry name" value="potassium voltage-gated channel subfamily D member 3"/>
    <property type="match status" value="1"/>
</dbReference>
<accession>A0A401U9V7</accession>
<organism evidence="14 15">
    <name type="scientific">Chryseotalea sanaruensis</name>
    <dbReference type="NCBI Taxonomy" id="2482724"/>
    <lineage>
        <taxon>Bacteria</taxon>
        <taxon>Pseudomonadati</taxon>
        <taxon>Bacteroidota</taxon>
        <taxon>Cytophagia</taxon>
        <taxon>Cytophagales</taxon>
        <taxon>Chryseotaleaceae</taxon>
        <taxon>Chryseotalea</taxon>
    </lineage>
</organism>
<dbReference type="InterPro" id="IPR005821">
    <property type="entry name" value="Ion_trans_dom"/>
</dbReference>
<keyword evidence="15" id="KW-1185">Reference proteome</keyword>
<evidence type="ECO:0000256" key="5">
    <source>
        <dbReference type="ARBA" id="ARBA00022826"/>
    </source>
</evidence>
<keyword evidence="10 12" id="KW-0472">Membrane</keyword>
<dbReference type="InterPro" id="IPR027359">
    <property type="entry name" value="Volt_channel_dom_sf"/>
</dbReference>
<keyword evidence="3" id="KW-0633">Potassium transport</keyword>
<dbReference type="Gene3D" id="1.20.120.350">
    <property type="entry name" value="Voltage-gated potassium channels. Chain C"/>
    <property type="match status" value="1"/>
</dbReference>
<evidence type="ECO:0000256" key="2">
    <source>
        <dbReference type="ARBA" id="ARBA00022448"/>
    </source>
</evidence>
<keyword evidence="9" id="KW-0406">Ion transport</keyword>
<evidence type="ECO:0000256" key="8">
    <source>
        <dbReference type="ARBA" id="ARBA00022989"/>
    </source>
</evidence>